<evidence type="ECO:0000313" key="7">
    <source>
        <dbReference type="Proteomes" id="UP000521872"/>
    </source>
</evidence>
<comment type="similarity">
    <text evidence="2">Belongs to the AB hydrolase superfamily. Lipase family. Class 3 subfamily.</text>
</comment>
<dbReference type="Proteomes" id="UP000521872">
    <property type="component" value="Unassembled WGS sequence"/>
</dbReference>
<reference evidence="6 7" key="1">
    <citation type="submission" date="2019-12" db="EMBL/GenBank/DDBJ databases">
        <authorList>
            <person name="Floudas D."/>
            <person name="Bentzer J."/>
            <person name="Ahren D."/>
            <person name="Johansson T."/>
            <person name="Persson P."/>
            <person name="Tunlid A."/>
        </authorList>
    </citation>
    <scope>NUCLEOTIDE SEQUENCE [LARGE SCALE GENOMIC DNA]</scope>
    <source>
        <strain evidence="6 7">CBS 102.39</strain>
    </source>
</reference>
<accession>A0A8H4QL30</accession>
<dbReference type="EMBL" id="JAACJL010000047">
    <property type="protein sequence ID" value="KAF4612786.1"/>
    <property type="molecule type" value="Genomic_DNA"/>
</dbReference>
<dbReference type="AlphaFoldDB" id="A0A8H4QL30"/>
<dbReference type="Gene3D" id="3.40.50.1820">
    <property type="entry name" value="alpha/beta hydrolase"/>
    <property type="match status" value="1"/>
</dbReference>
<dbReference type="PANTHER" id="PTHR45856">
    <property type="entry name" value="ALPHA/BETA-HYDROLASES SUPERFAMILY PROTEIN"/>
    <property type="match status" value="1"/>
</dbReference>
<evidence type="ECO:0000256" key="4">
    <source>
        <dbReference type="ARBA" id="ARBA00048461"/>
    </source>
</evidence>
<dbReference type="CDD" id="cd00519">
    <property type="entry name" value="Lipase_3"/>
    <property type="match status" value="1"/>
</dbReference>
<name>A0A8H4QL30_9AGAR</name>
<comment type="catalytic activity">
    <reaction evidence="4">
        <text>a monoacylglycerol + H2O = glycerol + a fatty acid + H(+)</text>
        <dbReference type="Rhea" id="RHEA:15245"/>
        <dbReference type="ChEBI" id="CHEBI:15377"/>
        <dbReference type="ChEBI" id="CHEBI:15378"/>
        <dbReference type="ChEBI" id="CHEBI:17408"/>
        <dbReference type="ChEBI" id="CHEBI:17754"/>
        <dbReference type="ChEBI" id="CHEBI:28868"/>
    </reaction>
</comment>
<feature type="domain" description="Fungal lipase-type" evidence="5">
    <location>
        <begin position="70"/>
        <end position="200"/>
    </location>
</feature>
<protein>
    <recommendedName>
        <fullName evidence="5">Fungal lipase-type domain-containing protein</fullName>
    </recommendedName>
</protein>
<proteinExistence type="inferred from homology"/>
<dbReference type="InterPro" id="IPR051218">
    <property type="entry name" value="Sec_MonoDiacylglyc_Lipase"/>
</dbReference>
<evidence type="ECO:0000313" key="6">
    <source>
        <dbReference type="EMBL" id="KAF4612786.1"/>
    </source>
</evidence>
<gene>
    <name evidence="6" type="ORF">D9613_011765</name>
</gene>
<evidence type="ECO:0000256" key="1">
    <source>
        <dbReference type="ARBA" id="ARBA00023157"/>
    </source>
</evidence>
<keyword evidence="1" id="KW-1015">Disulfide bond</keyword>
<dbReference type="GO" id="GO:0006629">
    <property type="term" value="P:lipid metabolic process"/>
    <property type="evidence" value="ECO:0007669"/>
    <property type="project" value="InterPro"/>
</dbReference>
<evidence type="ECO:0000256" key="3">
    <source>
        <dbReference type="ARBA" id="ARBA00047591"/>
    </source>
</evidence>
<evidence type="ECO:0000256" key="2">
    <source>
        <dbReference type="ARBA" id="ARBA00043996"/>
    </source>
</evidence>
<comment type="catalytic activity">
    <reaction evidence="3">
        <text>a diacylglycerol + H2O = a monoacylglycerol + a fatty acid + H(+)</text>
        <dbReference type="Rhea" id="RHEA:32731"/>
        <dbReference type="ChEBI" id="CHEBI:15377"/>
        <dbReference type="ChEBI" id="CHEBI:15378"/>
        <dbReference type="ChEBI" id="CHEBI:17408"/>
        <dbReference type="ChEBI" id="CHEBI:18035"/>
        <dbReference type="ChEBI" id="CHEBI:28868"/>
    </reaction>
</comment>
<dbReference type="Pfam" id="PF01764">
    <property type="entry name" value="Lipase_3"/>
    <property type="match status" value="1"/>
</dbReference>
<dbReference type="InterPro" id="IPR002921">
    <property type="entry name" value="Fungal_lipase-type"/>
</dbReference>
<dbReference type="PANTHER" id="PTHR45856:SF11">
    <property type="entry name" value="FUNGAL LIPASE-LIKE DOMAIN-CONTAINING PROTEIN"/>
    <property type="match status" value="1"/>
</dbReference>
<sequence length="201" mass="21968">MDDVESTVSLPATITKELYEELVYYFKYASSAYTAFCPKPNGNHLVMALANPLTDVQGFIARDDHRREIVVSLRGSASIVDALLDAQVVQVPFVSPGVRLPGGVRVHSGFLIAWDSLAVQVIKLVGWQLERHEGYTIVTTGHSLGGSIALLCAVTLQQNYKDSPIRTYSYGAPRTGNKIFSDYVNATFGENAYRVVHGDDG</sequence>
<keyword evidence="7" id="KW-1185">Reference proteome</keyword>
<dbReference type="SUPFAM" id="SSF53474">
    <property type="entry name" value="alpha/beta-Hydrolases"/>
    <property type="match status" value="1"/>
</dbReference>
<comment type="caution">
    <text evidence="6">The sequence shown here is derived from an EMBL/GenBank/DDBJ whole genome shotgun (WGS) entry which is preliminary data.</text>
</comment>
<evidence type="ECO:0000259" key="5">
    <source>
        <dbReference type="Pfam" id="PF01764"/>
    </source>
</evidence>
<organism evidence="6 7">
    <name type="scientific">Agrocybe pediades</name>
    <dbReference type="NCBI Taxonomy" id="84607"/>
    <lineage>
        <taxon>Eukaryota</taxon>
        <taxon>Fungi</taxon>
        <taxon>Dikarya</taxon>
        <taxon>Basidiomycota</taxon>
        <taxon>Agaricomycotina</taxon>
        <taxon>Agaricomycetes</taxon>
        <taxon>Agaricomycetidae</taxon>
        <taxon>Agaricales</taxon>
        <taxon>Agaricineae</taxon>
        <taxon>Strophariaceae</taxon>
        <taxon>Agrocybe</taxon>
    </lineage>
</organism>
<dbReference type="InterPro" id="IPR029058">
    <property type="entry name" value="AB_hydrolase_fold"/>
</dbReference>